<evidence type="ECO:0000313" key="3">
    <source>
        <dbReference type="EMBL" id="RMZ95014.1"/>
    </source>
</evidence>
<keyword evidence="1" id="KW-0175">Coiled coil</keyword>
<protein>
    <submittedName>
        <fullName evidence="3">Uncharacterized protein</fullName>
    </submittedName>
</protein>
<gene>
    <name evidence="3" type="ORF">BpHYR1_017555</name>
</gene>
<dbReference type="InterPro" id="IPR009667">
    <property type="entry name" value="DUF1258"/>
</dbReference>
<feature type="compositionally biased region" description="Polar residues" evidence="2">
    <location>
        <begin position="689"/>
        <end position="702"/>
    </location>
</feature>
<dbReference type="PANTHER" id="PTHR46579">
    <property type="entry name" value="F5/8 TYPE C DOMAIN-CONTAINING PROTEIN-RELATED"/>
    <property type="match status" value="1"/>
</dbReference>
<dbReference type="AlphaFoldDB" id="A0A3M7P8H4"/>
<feature type="compositionally biased region" description="Low complexity" evidence="2">
    <location>
        <begin position="703"/>
        <end position="726"/>
    </location>
</feature>
<reference evidence="3 4" key="1">
    <citation type="journal article" date="2018" name="Sci. Rep.">
        <title>Genomic signatures of local adaptation to the degree of environmental predictability in rotifers.</title>
        <authorList>
            <person name="Franch-Gras L."/>
            <person name="Hahn C."/>
            <person name="Garcia-Roger E.M."/>
            <person name="Carmona M.J."/>
            <person name="Serra M."/>
            <person name="Gomez A."/>
        </authorList>
    </citation>
    <scope>NUCLEOTIDE SEQUENCE [LARGE SCALE GENOMIC DNA]</scope>
    <source>
        <strain evidence="3">HYR1</strain>
    </source>
</reference>
<organism evidence="3 4">
    <name type="scientific">Brachionus plicatilis</name>
    <name type="common">Marine rotifer</name>
    <name type="synonym">Brachionus muelleri</name>
    <dbReference type="NCBI Taxonomy" id="10195"/>
    <lineage>
        <taxon>Eukaryota</taxon>
        <taxon>Metazoa</taxon>
        <taxon>Spiralia</taxon>
        <taxon>Gnathifera</taxon>
        <taxon>Rotifera</taxon>
        <taxon>Eurotatoria</taxon>
        <taxon>Monogononta</taxon>
        <taxon>Pseudotrocha</taxon>
        <taxon>Ploima</taxon>
        <taxon>Brachionidae</taxon>
        <taxon>Brachionus</taxon>
    </lineage>
</organism>
<feature type="region of interest" description="Disordered" evidence="2">
    <location>
        <begin position="689"/>
        <end position="726"/>
    </location>
</feature>
<feature type="region of interest" description="Disordered" evidence="2">
    <location>
        <begin position="648"/>
        <end position="667"/>
    </location>
</feature>
<dbReference type="PANTHER" id="PTHR46579:SF1">
    <property type="entry name" value="F5_8 TYPE C DOMAIN-CONTAINING PROTEIN"/>
    <property type="match status" value="1"/>
</dbReference>
<dbReference type="Proteomes" id="UP000276133">
    <property type="component" value="Unassembled WGS sequence"/>
</dbReference>
<dbReference type="EMBL" id="REGN01012659">
    <property type="protein sequence ID" value="RMZ95014.1"/>
    <property type="molecule type" value="Genomic_DNA"/>
</dbReference>
<keyword evidence="4" id="KW-1185">Reference proteome</keyword>
<dbReference type="STRING" id="10195.A0A3M7P8H4"/>
<name>A0A3M7P8H4_BRAPC</name>
<dbReference type="OrthoDB" id="8184047at2759"/>
<feature type="coiled-coil region" evidence="1">
    <location>
        <begin position="835"/>
        <end position="897"/>
    </location>
</feature>
<comment type="caution">
    <text evidence="3">The sequence shown here is derived from an EMBL/GenBank/DDBJ whole genome shotgun (WGS) entry which is preliminary data.</text>
</comment>
<evidence type="ECO:0000256" key="1">
    <source>
        <dbReference type="SAM" id="Coils"/>
    </source>
</evidence>
<evidence type="ECO:0000313" key="4">
    <source>
        <dbReference type="Proteomes" id="UP000276133"/>
    </source>
</evidence>
<accession>A0A3M7P8H4</accession>
<proteinExistence type="predicted"/>
<evidence type="ECO:0000256" key="2">
    <source>
        <dbReference type="SAM" id="MobiDB-lite"/>
    </source>
</evidence>
<dbReference type="Pfam" id="PF06869">
    <property type="entry name" value="DUF1258"/>
    <property type="match status" value="1"/>
</dbReference>
<feature type="non-terminal residue" evidence="3">
    <location>
        <position position="1"/>
    </location>
</feature>
<sequence length="1030" mass="119997">TDIYEEATDDDTMNFLSSNLDIDSADQSGIINNFIESVGFSSDESTFFGSNRKITQNALKLVINLFNIATDMRIPRNFDSLSRSILNSNNEKIIYEKKWFCCKCSEEIILVHRKQRVCTNCHSRLDIFYLLPLEDQIRRLFKNKKLPVFVQSETSSSDIADVKDGSLYKDFKACFKSHEKNDYQKIYSFILNTDGISISDKSKISIWPLYLAINELPIGERYHINNILIAGILVSNGKPNCYEKFFQSLIPELKSLENGVVINSEIFKFFALFGVFDKPARSMILNIMSSNGKNGCLKCKQEGISLKYKNGSHLVYNYQGNSTLRDHDEYLKDVTIACKLGKTFEGIKGETILSQLECYKPIESTLIDPMHTIFLGVTRLLLQYWFESSFYEKFSLKKFYEKMNNRLKSIRPPNFFTYAPRELDTFKLWRAHEFMNFIFFYSVPLFYEIMPAEYFENFLYLLIGLEQLYSEKIIYRNLKKVDLFFKKFVQGLETLYNEHIMMSGVHELLHLVKSTEDSGPLNDASCFPFEELNRKFTSMINGKDLIGDEFIKLWNISQLIEIHLQDKNFDTEYFKFIKENFKIKTSNSKNNHTDYEKNSLRHGKKINILISNNSDEYSFFFENYSVSPNMSNRQTRDQLTVNNIKKNFQSNSSHKSNSRSHPHSYSTFQKSFKNDKKLENCEDTSIEFSKSNQSYSSENDSPLKNINSNRLRLSSSSSSSNLSPKNLSQIISNRSQPIKSSINITKLNDFTHALVFWSDEDKFSVVSVHAIHTKNGEKITEGQVYKISYGNKLFSGVVKIKGTQKKCQEILDSICLKADEESGYQEKFQRGVFVNKNKNEKQNKVANQLKSLQNENLGLKEKLVKLTEAFNKIQEEKKNLEIDKLSLEEKIKKFQETFSRDEIEKIIFMSKNFLNLFHENIDNVEYIEAFSSEYPEIRVNRITKHSISEFLLKCSDHKGPFFFRKIIMLLIPRISDWTSRTASELKADFKIIINAIFDMVHKQDKFFTSQQMNLKLNTIIQDLKKMSRND</sequence>